<dbReference type="Proteomes" id="UP000288943">
    <property type="component" value="Chromosome"/>
</dbReference>
<keyword evidence="3" id="KW-0489">Methyltransferase</keyword>
<sequence>MTEHDSTTNTARLIGTANRGFAQHAQEEVRRLIPGVKFRTLVPTETFLAEAPGSWEEISEAIRAQEPIFLRHMQPVQGGRVLSGTDEDILAAAELASELGGLHAGSSSAVQVRIADGTEVPYGASDVRAACEIAMSEATGAETLVRHADKILSVYVGHQAIYAGVSAPEENLSDWSGGAIRFQREENQVSRAKFKLLEAERKFHLHFADFRKAVDVGAAPGGWTSLLLERGLHVTAIDPAKMHPSLIKHPRLTYHGKNAADVKLREGEFDLLVCDMSWSPRQMSRLILDLLPALQSGGTAVITAKLMHKKPFQTVKELKQDFEGHLELRQAKQLFHNREELTLYFVKK</sequence>
<proteinExistence type="predicted"/>
<dbReference type="GO" id="GO:0032259">
    <property type="term" value="P:methylation"/>
    <property type="evidence" value="ECO:0007669"/>
    <property type="project" value="UniProtKB-KW"/>
</dbReference>
<dbReference type="EMBL" id="CP026520">
    <property type="protein sequence ID" value="QAV18580.1"/>
    <property type="molecule type" value="Genomic_DNA"/>
</dbReference>
<organism evidence="3 4">
    <name type="scientific">Paenibacillus chitinolyticus</name>
    <dbReference type="NCBI Taxonomy" id="79263"/>
    <lineage>
        <taxon>Bacteria</taxon>
        <taxon>Bacillati</taxon>
        <taxon>Bacillota</taxon>
        <taxon>Bacilli</taxon>
        <taxon>Bacillales</taxon>
        <taxon>Paenibacillaceae</taxon>
        <taxon>Paenibacillus</taxon>
    </lineage>
</organism>
<dbReference type="OrthoDB" id="154490at2"/>
<dbReference type="Pfam" id="PF01728">
    <property type="entry name" value="FtsJ"/>
    <property type="match status" value="1"/>
</dbReference>
<dbReference type="InterPro" id="IPR029063">
    <property type="entry name" value="SAM-dependent_MTases_sf"/>
</dbReference>
<dbReference type="RefSeq" id="WP_042228074.1">
    <property type="nucleotide sequence ID" value="NZ_CP026520.1"/>
</dbReference>
<dbReference type="Proteomes" id="UP001527202">
    <property type="component" value="Unassembled WGS sequence"/>
</dbReference>
<evidence type="ECO:0000313" key="3">
    <source>
        <dbReference type="EMBL" id="QAV18580.1"/>
    </source>
</evidence>
<keyword evidence="3" id="KW-0808">Transferase</keyword>
<dbReference type="Gene3D" id="3.40.50.150">
    <property type="entry name" value="Vaccinia Virus protein VP39"/>
    <property type="match status" value="1"/>
</dbReference>
<gene>
    <name evidence="2" type="ORF">M5X16_17655</name>
    <name evidence="3" type="ORF">PC41400_13205</name>
</gene>
<dbReference type="PANTHER" id="PTHR37524">
    <property type="entry name" value="RIBOSOMAL RNA LARGE SUBUNIT METHYLTRANSFERASE M"/>
    <property type="match status" value="1"/>
</dbReference>
<dbReference type="EMBL" id="JAMDMJ010000023">
    <property type="protein sequence ID" value="MCY9597591.1"/>
    <property type="molecule type" value="Genomic_DNA"/>
</dbReference>
<keyword evidence="5" id="KW-1185">Reference proteome</keyword>
<evidence type="ECO:0000259" key="1">
    <source>
        <dbReference type="Pfam" id="PF01728"/>
    </source>
</evidence>
<evidence type="ECO:0000313" key="5">
    <source>
        <dbReference type="Proteomes" id="UP001527202"/>
    </source>
</evidence>
<feature type="domain" description="Ribosomal RNA methyltransferase FtsJ" evidence="1">
    <location>
        <begin position="189"/>
        <end position="277"/>
    </location>
</feature>
<dbReference type="CDD" id="cd02440">
    <property type="entry name" value="AdoMet_MTases"/>
    <property type="match status" value="1"/>
</dbReference>
<dbReference type="SUPFAM" id="SSF53335">
    <property type="entry name" value="S-adenosyl-L-methionine-dependent methyltransferases"/>
    <property type="match status" value="1"/>
</dbReference>
<dbReference type="GO" id="GO:0008168">
    <property type="term" value="F:methyltransferase activity"/>
    <property type="evidence" value="ECO:0007669"/>
    <property type="project" value="UniProtKB-KW"/>
</dbReference>
<reference evidence="2 5" key="2">
    <citation type="submission" date="2022-05" db="EMBL/GenBank/DDBJ databases">
        <title>Genome Sequencing of Bee-Associated Microbes.</title>
        <authorList>
            <person name="Dunlap C."/>
        </authorList>
    </citation>
    <scope>NUCLEOTIDE SEQUENCE [LARGE SCALE GENOMIC DNA]</scope>
    <source>
        <strain evidence="2 5">NRRL B-23120</strain>
    </source>
</reference>
<dbReference type="GeneID" id="95375770"/>
<evidence type="ECO:0000313" key="2">
    <source>
        <dbReference type="EMBL" id="MCY9597591.1"/>
    </source>
</evidence>
<dbReference type="KEGG" id="pchi:PC41400_13205"/>
<evidence type="ECO:0000313" key="4">
    <source>
        <dbReference type="Proteomes" id="UP000288943"/>
    </source>
</evidence>
<accession>A0A410WW73</accession>
<dbReference type="AlphaFoldDB" id="A0A410WW73"/>
<reference evidence="3 4" key="1">
    <citation type="submission" date="2018-01" db="EMBL/GenBank/DDBJ databases">
        <title>The whole genome sequencing and assembly of Paenibacillus chitinolyticus KCCM 41400 strain.</title>
        <authorList>
            <person name="Kim J.-Y."/>
            <person name="Park M.-K."/>
            <person name="Lee Y.-J."/>
            <person name="Yi H."/>
            <person name="Bahn Y.-S."/>
            <person name="Kim J.F."/>
            <person name="Lee D.-W."/>
        </authorList>
    </citation>
    <scope>NUCLEOTIDE SEQUENCE [LARGE SCALE GENOMIC DNA]</scope>
    <source>
        <strain evidence="3 4">KCCM 41400</strain>
    </source>
</reference>
<name>A0A410WW73_9BACL</name>
<dbReference type="PANTHER" id="PTHR37524:SF2">
    <property type="entry name" value="RIBOSOMAL RNA METHYLTRANSFERASE FTSJ DOMAIN-CONTAINING PROTEIN"/>
    <property type="match status" value="1"/>
</dbReference>
<protein>
    <submittedName>
        <fullName evidence="3">SAM-dependent methyltransferase</fullName>
    </submittedName>
</protein>
<dbReference type="InterPro" id="IPR002877">
    <property type="entry name" value="RNA_MeTrfase_FtsJ_dom"/>
</dbReference>